<dbReference type="Proteomes" id="UP000198901">
    <property type="component" value="Unassembled WGS sequence"/>
</dbReference>
<evidence type="ECO:0000313" key="5">
    <source>
        <dbReference type="Proteomes" id="UP000198901"/>
    </source>
</evidence>
<dbReference type="EMBL" id="FNGS01000001">
    <property type="protein sequence ID" value="SDL18155.1"/>
    <property type="molecule type" value="Genomic_DNA"/>
</dbReference>
<organism evidence="4 5">
    <name type="scientific">Siphonobacter aquaeclarae</name>
    <dbReference type="NCBI Taxonomy" id="563176"/>
    <lineage>
        <taxon>Bacteria</taxon>
        <taxon>Pseudomonadati</taxon>
        <taxon>Bacteroidota</taxon>
        <taxon>Cytophagia</taxon>
        <taxon>Cytophagales</taxon>
        <taxon>Cytophagaceae</taxon>
        <taxon>Siphonobacter</taxon>
    </lineage>
</organism>
<feature type="domain" description="ZU5" evidence="3">
    <location>
        <begin position="43"/>
        <end position="169"/>
    </location>
</feature>
<dbReference type="AlphaFoldDB" id="A0A1G9HZ90"/>
<dbReference type="Gene3D" id="2.60.220.30">
    <property type="match status" value="1"/>
</dbReference>
<dbReference type="STRING" id="563176.SAMN04488090_0267"/>
<feature type="region of interest" description="Disordered" evidence="1">
    <location>
        <begin position="22"/>
        <end position="57"/>
    </location>
</feature>
<feature type="chain" id="PRO_5011649801" description="ZU5 domain-containing protein" evidence="2">
    <location>
        <begin position="23"/>
        <end position="435"/>
    </location>
</feature>
<dbReference type="PROSITE" id="PS51257">
    <property type="entry name" value="PROKAR_LIPOPROTEIN"/>
    <property type="match status" value="1"/>
</dbReference>
<gene>
    <name evidence="4" type="ORF">SAMN04488090_0267</name>
</gene>
<evidence type="ECO:0000256" key="1">
    <source>
        <dbReference type="SAM" id="MobiDB-lite"/>
    </source>
</evidence>
<proteinExistence type="predicted"/>
<evidence type="ECO:0000313" key="4">
    <source>
        <dbReference type="EMBL" id="SDL18155.1"/>
    </source>
</evidence>
<accession>A0A1G9HZ90</accession>
<sequence length="435" mass="46331">MKVSFWITILFLCGLTACRDTAETHTPEPTRGTVRSKGDFAGTPVQKTIGPEGGTLSSPDNSLTLTIPAGAVAAPVAFSITPVVNTLPGSPGKSFRLLPEGTSFSKPVQIRYTYEAEALDSTSADALYLAYQGGDGIWQFLPDTKLDATARTLTVETTHFSDWAPFAAFWLEGANKRIKPGATAKLTIMSPFFIADLTGKQQALEIADVRPLDNASNIRNWKATYEKLVIEPGNVSATYTAPAQVPATGLTVGISVEVTNFIPKGYQERPGATGKAVLLGTILVNGETYFNATVDGQLLNGTFAGYTFSDDGIVFTGNIGTNENVTITLYDRPVSGDKSYTYFSGGGDDTEAGKAVAVLVWGAKKEGWVSYYGDCRGDYHASPGKLIIAGVETSGGKTYISGRLEGVVYQEKPGNPCPTILQKTLTVEFRIPQLG</sequence>
<keyword evidence="5" id="KW-1185">Reference proteome</keyword>
<reference evidence="4 5" key="1">
    <citation type="submission" date="2016-10" db="EMBL/GenBank/DDBJ databases">
        <authorList>
            <person name="de Groot N.N."/>
        </authorList>
    </citation>
    <scope>NUCLEOTIDE SEQUENCE [LARGE SCALE GENOMIC DNA]</scope>
    <source>
        <strain evidence="4 5">DSM 21668</strain>
    </source>
</reference>
<dbReference type="InterPro" id="IPR000906">
    <property type="entry name" value="ZU5_dom"/>
</dbReference>
<evidence type="ECO:0000256" key="2">
    <source>
        <dbReference type="SAM" id="SignalP"/>
    </source>
</evidence>
<dbReference type="RefSeq" id="WP_176785401.1">
    <property type="nucleotide sequence ID" value="NZ_FNGS01000001.1"/>
</dbReference>
<name>A0A1G9HZ90_9BACT</name>
<dbReference type="PROSITE" id="PS51145">
    <property type="entry name" value="ZU5"/>
    <property type="match status" value="1"/>
</dbReference>
<keyword evidence="2" id="KW-0732">Signal</keyword>
<feature type="signal peptide" evidence="2">
    <location>
        <begin position="1"/>
        <end position="22"/>
    </location>
</feature>
<protein>
    <recommendedName>
        <fullName evidence="3">ZU5 domain-containing protein</fullName>
    </recommendedName>
</protein>
<evidence type="ECO:0000259" key="3">
    <source>
        <dbReference type="PROSITE" id="PS51145"/>
    </source>
</evidence>